<dbReference type="AlphaFoldDB" id="A0AAE1KYI1"/>
<name>A0AAE1KYI1_PETCI</name>
<dbReference type="InterPro" id="IPR011993">
    <property type="entry name" value="PH-like_dom_sf"/>
</dbReference>
<protein>
    <recommendedName>
        <fullName evidence="3">PH domain-containing protein</fullName>
    </recommendedName>
</protein>
<dbReference type="Gene3D" id="1.20.900.10">
    <property type="entry name" value="Dbl homology (DH) domain"/>
    <property type="match status" value="1"/>
</dbReference>
<dbReference type="Pfam" id="PF22697">
    <property type="entry name" value="SOS1_NGEF_PH"/>
    <property type="match status" value="1"/>
</dbReference>
<feature type="region of interest" description="Disordered" evidence="2">
    <location>
        <begin position="135"/>
        <end position="262"/>
    </location>
</feature>
<evidence type="ECO:0000313" key="5">
    <source>
        <dbReference type="Proteomes" id="UP001286313"/>
    </source>
</evidence>
<gene>
    <name evidence="4" type="ORF">Pcinc_005976</name>
</gene>
<accession>A0AAE1KYI1</accession>
<dbReference type="InterPro" id="IPR055251">
    <property type="entry name" value="SOS1_NGEF_PH"/>
</dbReference>
<evidence type="ECO:0000256" key="1">
    <source>
        <dbReference type="ARBA" id="ARBA00022658"/>
    </source>
</evidence>
<sequence length="704" mass="79579">MEGGQKYHGVLLGVVEVKQGLGNLDKADKVMATQKCYTAVNKAETADPTWTGHVEKFDKAMELQLNTEYINILIDNTLVSQHKLTSVSIIAVIPKTGGCLVVVGKCLERNARVGVVLNLQSGTKADQLVHDFQATRKQRRTSMQQEQQSTQSQADNIPQSPPKYLPPKPAPQSIPQTPPAIPQKPAAFTQSTPAIPQFPQAPQKPPQQTPIIPKKNPGIYHPPLTFPQKPPAIPPKPPTIPQTPPENPGNNKNKDSLHIPPLGLHRNAVPLRGLIPVTCNNHDLLSKLEFPPQLQADNTFSDKACQPHPPQDSHSSTQEDDNSLQVVNEPYYSLPTESEDPVTSSPSRQSQTSGSTSEEDEEEQYYTDILTEQDLSDDEPYYLTIGIDAEEIERIYTRSKPVQNQKSIKSREMVIEELLKNERNYICCLNRLKKARKSLKPELQNLLRGIEGLFDIHDKMYFNLYSGYDSCSKIAEVFTSFQEQLNSYKYHLMNAPKISEKLKMVPEEVITQHPTLKTDIKNTWTRLHYYFMSLERMSESAMDDEKTVMQEAVEMLRNMNKQADSGCLIDAVKDAPFSLHTLGPLLLHSTFLIKGFSIIRKNWTKHEVLLFSDMIVTLVPQKNIFLYRDHFLTKQLNLMNSDLPDEKHFVLELVAGGQKRNKKFTFRSSTADAKTAWVKELTRIFNENANVIKQQFGARYGLSM</sequence>
<feature type="domain" description="PH" evidence="3">
    <location>
        <begin position="578"/>
        <end position="686"/>
    </location>
</feature>
<dbReference type="InterPro" id="IPR051336">
    <property type="entry name" value="RhoGEF_Guanine_NuclExch_SF"/>
</dbReference>
<dbReference type="EMBL" id="JAWQEG010000446">
    <property type="protein sequence ID" value="KAK3890061.1"/>
    <property type="molecule type" value="Genomic_DNA"/>
</dbReference>
<dbReference type="InterPro" id="IPR035899">
    <property type="entry name" value="DBL_dom_sf"/>
</dbReference>
<feature type="compositionally biased region" description="Low complexity" evidence="2">
    <location>
        <begin position="192"/>
        <end position="201"/>
    </location>
</feature>
<dbReference type="PANTHER" id="PTHR22826">
    <property type="entry name" value="RHO GUANINE EXCHANGE FACTOR-RELATED"/>
    <property type="match status" value="1"/>
</dbReference>
<dbReference type="SUPFAM" id="SSF48065">
    <property type="entry name" value="DBL homology domain (DH-domain)"/>
    <property type="match status" value="1"/>
</dbReference>
<dbReference type="GO" id="GO:0005737">
    <property type="term" value="C:cytoplasm"/>
    <property type="evidence" value="ECO:0007669"/>
    <property type="project" value="TreeGrafter"/>
</dbReference>
<dbReference type="Gene3D" id="2.30.29.30">
    <property type="entry name" value="Pleckstrin-homology domain (PH domain)/Phosphotyrosine-binding domain (PTB)"/>
    <property type="match status" value="1"/>
</dbReference>
<dbReference type="PANTHER" id="PTHR22826:SF106">
    <property type="entry name" value="TRIO, ISOFORM A"/>
    <property type="match status" value="1"/>
</dbReference>
<dbReference type="Proteomes" id="UP001286313">
    <property type="component" value="Unassembled WGS sequence"/>
</dbReference>
<keyword evidence="5" id="KW-1185">Reference proteome</keyword>
<evidence type="ECO:0000259" key="3">
    <source>
        <dbReference type="PROSITE" id="PS50003"/>
    </source>
</evidence>
<dbReference type="InterPro" id="IPR001849">
    <property type="entry name" value="PH_domain"/>
</dbReference>
<feature type="compositionally biased region" description="Pro residues" evidence="2">
    <location>
        <begin position="159"/>
        <end position="182"/>
    </location>
</feature>
<dbReference type="GO" id="GO:0005085">
    <property type="term" value="F:guanyl-nucleotide exchange factor activity"/>
    <property type="evidence" value="ECO:0007669"/>
    <property type="project" value="UniProtKB-KW"/>
</dbReference>
<keyword evidence="1" id="KW-0344">Guanine-nucleotide releasing factor</keyword>
<feature type="compositionally biased region" description="Low complexity" evidence="2">
    <location>
        <begin position="141"/>
        <end position="153"/>
    </location>
</feature>
<dbReference type="GO" id="GO:0019898">
    <property type="term" value="C:extrinsic component of membrane"/>
    <property type="evidence" value="ECO:0007669"/>
    <property type="project" value="TreeGrafter"/>
</dbReference>
<organism evidence="4 5">
    <name type="scientific">Petrolisthes cinctipes</name>
    <name type="common">Flat porcelain crab</name>
    <dbReference type="NCBI Taxonomy" id="88211"/>
    <lineage>
        <taxon>Eukaryota</taxon>
        <taxon>Metazoa</taxon>
        <taxon>Ecdysozoa</taxon>
        <taxon>Arthropoda</taxon>
        <taxon>Crustacea</taxon>
        <taxon>Multicrustacea</taxon>
        <taxon>Malacostraca</taxon>
        <taxon>Eumalacostraca</taxon>
        <taxon>Eucarida</taxon>
        <taxon>Decapoda</taxon>
        <taxon>Pleocyemata</taxon>
        <taxon>Anomura</taxon>
        <taxon>Galatheoidea</taxon>
        <taxon>Porcellanidae</taxon>
        <taxon>Petrolisthes</taxon>
    </lineage>
</organism>
<evidence type="ECO:0000313" key="4">
    <source>
        <dbReference type="EMBL" id="KAK3890061.1"/>
    </source>
</evidence>
<reference evidence="4" key="1">
    <citation type="submission" date="2023-10" db="EMBL/GenBank/DDBJ databases">
        <title>Genome assemblies of two species of porcelain crab, Petrolisthes cinctipes and Petrolisthes manimaculis (Anomura: Porcellanidae).</title>
        <authorList>
            <person name="Angst P."/>
        </authorList>
    </citation>
    <scope>NUCLEOTIDE SEQUENCE</scope>
    <source>
        <strain evidence="4">PB745_01</strain>
        <tissue evidence="4">Gill</tissue>
    </source>
</reference>
<feature type="compositionally biased region" description="Low complexity" evidence="2">
    <location>
        <begin position="343"/>
        <end position="356"/>
    </location>
</feature>
<feature type="compositionally biased region" description="Pro residues" evidence="2">
    <location>
        <begin position="224"/>
        <end position="247"/>
    </location>
</feature>
<evidence type="ECO:0000256" key="2">
    <source>
        <dbReference type="SAM" id="MobiDB-lite"/>
    </source>
</evidence>
<comment type="caution">
    <text evidence="4">The sequence shown here is derived from an EMBL/GenBank/DDBJ whole genome shotgun (WGS) entry which is preliminary data.</text>
</comment>
<dbReference type="PROSITE" id="PS50003">
    <property type="entry name" value="PH_DOMAIN"/>
    <property type="match status" value="1"/>
</dbReference>
<feature type="region of interest" description="Disordered" evidence="2">
    <location>
        <begin position="298"/>
        <end position="364"/>
    </location>
</feature>
<dbReference type="SUPFAM" id="SSF50729">
    <property type="entry name" value="PH domain-like"/>
    <property type="match status" value="1"/>
</dbReference>
<proteinExistence type="predicted"/>